<dbReference type="AlphaFoldDB" id="A0A0C2Z6I9"/>
<gene>
    <name evidence="1" type="ORF">SCLCIDRAFT_1219261</name>
</gene>
<dbReference type="EMBL" id="KN822098">
    <property type="protein sequence ID" value="KIM57588.1"/>
    <property type="molecule type" value="Genomic_DNA"/>
</dbReference>
<accession>A0A0C2Z6I9</accession>
<name>A0A0C2Z6I9_9AGAM</name>
<reference evidence="1 2" key="1">
    <citation type="submission" date="2014-04" db="EMBL/GenBank/DDBJ databases">
        <authorList>
            <consortium name="DOE Joint Genome Institute"/>
            <person name="Kuo A."/>
            <person name="Kohler A."/>
            <person name="Nagy L.G."/>
            <person name="Floudas D."/>
            <person name="Copeland A."/>
            <person name="Barry K.W."/>
            <person name="Cichocki N."/>
            <person name="Veneault-Fourrey C."/>
            <person name="LaButti K."/>
            <person name="Lindquist E.A."/>
            <person name="Lipzen A."/>
            <person name="Lundell T."/>
            <person name="Morin E."/>
            <person name="Murat C."/>
            <person name="Sun H."/>
            <person name="Tunlid A."/>
            <person name="Henrissat B."/>
            <person name="Grigoriev I.V."/>
            <person name="Hibbett D.S."/>
            <person name="Martin F."/>
            <person name="Nordberg H.P."/>
            <person name="Cantor M.N."/>
            <person name="Hua S.X."/>
        </authorList>
    </citation>
    <scope>NUCLEOTIDE SEQUENCE [LARGE SCALE GENOMIC DNA]</scope>
    <source>
        <strain evidence="1 2">Foug A</strain>
    </source>
</reference>
<organism evidence="1 2">
    <name type="scientific">Scleroderma citrinum Foug A</name>
    <dbReference type="NCBI Taxonomy" id="1036808"/>
    <lineage>
        <taxon>Eukaryota</taxon>
        <taxon>Fungi</taxon>
        <taxon>Dikarya</taxon>
        <taxon>Basidiomycota</taxon>
        <taxon>Agaricomycotina</taxon>
        <taxon>Agaricomycetes</taxon>
        <taxon>Agaricomycetidae</taxon>
        <taxon>Boletales</taxon>
        <taxon>Sclerodermatineae</taxon>
        <taxon>Sclerodermataceae</taxon>
        <taxon>Scleroderma</taxon>
    </lineage>
</organism>
<dbReference type="HOGENOM" id="CLU_2198567_0_0_1"/>
<protein>
    <submittedName>
        <fullName evidence="1">Uncharacterized protein</fullName>
    </submittedName>
</protein>
<evidence type="ECO:0000313" key="2">
    <source>
        <dbReference type="Proteomes" id="UP000053989"/>
    </source>
</evidence>
<evidence type="ECO:0000313" key="1">
    <source>
        <dbReference type="EMBL" id="KIM57588.1"/>
    </source>
</evidence>
<dbReference type="InParanoid" id="A0A0C2Z6I9"/>
<proteinExistence type="predicted"/>
<sequence length="108" mass="12364">MTSLRTSRWNHTKIRGILRYLKRAVAWHAALDTLCSNKTLPEFLKNIVISVVEIPSFLCSVMTLPETSDEFFVWFLHMMERRDHVVKALADHSSDTFSPGAVSMLKAN</sequence>
<keyword evidence="2" id="KW-1185">Reference proteome</keyword>
<reference evidence="2" key="2">
    <citation type="submission" date="2015-01" db="EMBL/GenBank/DDBJ databases">
        <title>Evolutionary Origins and Diversification of the Mycorrhizal Mutualists.</title>
        <authorList>
            <consortium name="DOE Joint Genome Institute"/>
            <consortium name="Mycorrhizal Genomics Consortium"/>
            <person name="Kohler A."/>
            <person name="Kuo A."/>
            <person name="Nagy L.G."/>
            <person name="Floudas D."/>
            <person name="Copeland A."/>
            <person name="Barry K.W."/>
            <person name="Cichocki N."/>
            <person name="Veneault-Fourrey C."/>
            <person name="LaButti K."/>
            <person name="Lindquist E.A."/>
            <person name="Lipzen A."/>
            <person name="Lundell T."/>
            <person name="Morin E."/>
            <person name="Murat C."/>
            <person name="Riley R."/>
            <person name="Ohm R."/>
            <person name="Sun H."/>
            <person name="Tunlid A."/>
            <person name="Henrissat B."/>
            <person name="Grigoriev I.V."/>
            <person name="Hibbett D.S."/>
            <person name="Martin F."/>
        </authorList>
    </citation>
    <scope>NUCLEOTIDE SEQUENCE [LARGE SCALE GENOMIC DNA]</scope>
    <source>
        <strain evidence="2">Foug A</strain>
    </source>
</reference>
<dbReference type="Proteomes" id="UP000053989">
    <property type="component" value="Unassembled WGS sequence"/>
</dbReference>